<comment type="subunit">
    <text evidence="4">Component of the T-complex protein 1 (TCP1) complex.</text>
</comment>
<comment type="function">
    <text evidence="1">Molecular chaperone; assists the folding of proteins upon ATP hydrolysis.</text>
</comment>
<organism evidence="12 13">
    <name type="scientific">Nosema bombycis (strain CQ1 / CVCC 102059)</name>
    <name type="common">Microsporidian parasite</name>
    <name type="synonym">Pebrine of silkworm</name>
    <dbReference type="NCBI Taxonomy" id="578461"/>
    <lineage>
        <taxon>Eukaryota</taxon>
        <taxon>Fungi</taxon>
        <taxon>Fungi incertae sedis</taxon>
        <taxon>Microsporidia</taxon>
        <taxon>Nosematidae</taxon>
        <taxon>Nosema</taxon>
    </lineage>
</organism>
<proteinExistence type="inferred from homology"/>
<evidence type="ECO:0000313" key="12">
    <source>
        <dbReference type="EMBL" id="EOB13574.1"/>
    </source>
</evidence>
<evidence type="ECO:0000256" key="6">
    <source>
        <dbReference type="ARBA" id="ARBA00022741"/>
    </source>
</evidence>
<dbReference type="GO" id="GO:0140662">
    <property type="term" value="F:ATP-dependent protein folding chaperone"/>
    <property type="evidence" value="ECO:0007669"/>
    <property type="project" value="InterPro"/>
</dbReference>
<dbReference type="Pfam" id="PF00118">
    <property type="entry name" value="Cpn60_TCP1"/>
    <property type="match status" value="1"/>
</dbReference>
<name>R0M6E7_NOSB1</name>
<dbReference type="EMBL" id="KB908974">
    <property type="protein sequence ID" value="EOB13574.1"/>
    <property type="molecule type" value="Genomic_DNA"/>
</dbReference>
<evidence type="ECO:0000256" key="8">
    <source>
        <dbReference type="ARBA" id="ARBA00023186"/>
    </source>
</evidence>
<evidence type="ECO:0000256" key="11">
    <source>
        <dbReference type="RuleBase" id="RU004187"/>
    </source>
</evidence>
<dbReference type="SUPFAM" id="SSF54849">
    <property type="entry name" value="GroEL-intermediate domain like"/>
    <property type="match status" value="1"/>
</dbReference>
<reference evidence="12 13" key="1">
    <citation type="journal article" date="2013" name="BMC Genomics">
        <title>Comparative genomics of parasitic silkworm microsporidia reveal an association between genome expansion and host adaptation.</title>
        <authorList>
            <person name="Pan G."/>
            <person name="Xu J."/>
            <person name="Li T."/>
            <person name="Xia Q."/>
            <person name="Liu S.L."/>
            <person name="Zhang G."/>
            <person name="Li S."/>
            <person name="Li C."/>
            <person name="Liu H."/>
            <person name="Yang L."/>
            <person name="Liu T."/>
            <person name="Zhang X."/>
            <person name="Wu Z."/>
            <person name="Fan W."/>
            <person name="Dang X."/>
            <person name="Xiang H."/>
            <person name="Tao M."/>
            <person name="Li Y."/>
            <person name="Hu J."/>
            <person name="Li Z."/>
            <person name="Lin L."/>
            <person name="Luo J."/>
            <person name="Geng L."/>
            <person name="Wang L."/>
            <person name="Long M."/>
            <person name="Wan Y."/>
            <person name="He N."/>
            <person name="Zhang Z."/>
            <person name="Lu C."/>
            <person name="Keeling P.J."/>
            <person name="Wang J."/>
            <person name="Xiang Z."/>
            <person name="Zhou Z."/>
        </authorList>
    </citation>
    <scope>NUCLEOTIDE SEQUENCE [LARGE SCALE GENOMIC DNA]</scope>
    <source>
        <strain evidence="13">CQ1 / CVCC 102059</strain>
    </source>
</reference>
<dbReference type="STRING" id="578461.R0M6E7"/>
<gene>
    <name evidence="12" type="primary">TCPE</name>
    <name evidence="12" type="ORF">NBO_66g0033</name>
</gene>
<dbReference type="Gene3D" id="3.50.7.10">
    <property type="entry name" value="GroEL"/>
    <property type="match status" value="1"/>
</dbReference>
<dbReference type="InterPro" id="IPR017998">
    <property type="entry name" value="Chaperone_TCP-1"/>
</dbReference>
<keyword evidence="13" id="KW-1185">Reference proteome</keyword>
<dbReference type="InterPro" id="IPR002194">
    <property type="entry name" value="Chaperonin_TCP-1_CS"/>
</dbReference>
<dbReference type="SUPFAM" id="SSF48592">
    <property type="entry name" value="GroEL equatorial domain-like"/>
    <property type="match status" value="1"/>
</dbReference>
<dbReference type="InterPro" id="IPR027410">
    <property type="entry name" value="TCP-1-like_intermed_sf"/>
</dbReference>
<dbReference type="VEuPathDB" id="MicrosporidiaDB:NBO_66g0033"/>
<dbReference type="GO" id="GO:0005524">
    <property type="term" value="F:ATP binding"/>
    <property type="evidence" value="ECO:0007669"/>
    <property type="project" value="UniProtKB-KW"/>
</dbReference>
<dbReference type="Gene3D" id="1.10.560.10">
    <property type="entry name" value="GroEL-like equatorial domain"/>
    <property type="match status" value="1"/>
</dbReference>
<dbReference type="HOGENOM" id="CLU_008891_7_2_1"/>
<dbReference type="InterPro" id="IPR027409">
    <property type="entry name" value="GroEL-like_apical_dom_sf"/>
</dbReference>
<dbReference type="Proteomes" id="UP000016927">
    <property type="component" value="Unassembled WGS sequence"/>
</dbReference>
<keyword evidence="5" id="KW-0963">Cytoplasm</keyword>
<keyword evidence="7 11" id="KW-0067">ATP-binding</keyword>
<dbReference type="PROSITE" id="PS00995">
    <property type="entry name" value="TCP1_3"/>
    <property type="match status" value="1"/>
</dbReference>
<comment type="similarity">
    <text evidence="3 11">Belongs to the TCP-1 chaperonin family.</text>
</comment>
<evidence type="ECO:0000313" key="13">
    <source>
        <dbReference type="Proteomes" id="UP000016927"/>
    </source>
</evidence>
<dbReference type="GO" id="GO:0005832">
    <property type="term" value="C:chaperonin-containing T-complex"/>
    <property type="evidence" value="ECO:0007669"/>
    <property type="project" value="UniProtKB-ARBA"/>
</dbReference>
<dbReference type="NCBIfam" id="NF041083">
    <property type="entry name" value="thermosome_beta"/>
    <property type="match status" value="1"/>
</dbReference>
<dbReference type="NCBIfam" id="TIGR02343">
    <property type="entry name" value="chap_CCT_epsi"/>
    <property type="match status" value="1"/>
</dbReference>
<evidence type="ECO:0000256" key="5">
    <source>
        <dbReference type="ARBA" id="ARBA00022490"/>
    </source>
</evidence>
<dbReference type="InterPro" id="IPR053374">
    <property type="entry name" value="TCP-1_chaperonin"/>
</dbReference>
<dbReference type="AlphaFoldDB" id="R0M6E7"/>
<dbReference type="Gene3D" id="3.30.260.10">
    <property type="entry name" value="TCP-1-like chaperonin intermediate domain"/>
    <property type="match status" value="1"/>
</dbReference>
<dbReference type="GO" id="GO:0016887">
    <property type="term" value="F:ATP hydrolysis activity"/>
    <property type="evidence" value="ECO:0007669"/>
    <property type="project" value="InterPro"/>
</dbReference>
<dbReference type="InterPro" id="IPR012718">
    <property type="entry name" value="Chap_CCT_epsi"/>
</dbReference>
<accession>R0M6E7</accession>
<keyword evidence="8 11" id="KW-0143">Chaperone</keyword>
<evidence type="ECO:0000256" key="4">
    <source>
        <dbReference type="ARBA" id="ARBA00011381"/>
    </source>
</evidence>
<dbReference type="PRINTS" id="PR00304">
    <property type="entry name" value="TCOMPLEXTCP1"/>
</dbReference>
<sequence length="531" mass="58392">MLTDEIGQAFEITKENETRIKGKACIETNIGIVKEISSFISTSFGPTGMDKILQSKDDDITITNDGATILREMDMSENPISQLIVQLSKAQDNEVGDGTTGVVILTSALLQQAKELIGRGLHPIRIIEGFDKALQLSLGHLESISENIVNREEAMLNAAKTSLNSKIVSKALEKFSRICVEAVMSVADLERKDVDFEMIKIVQSTGKDVSEIEFVKGLVIKKEFSHPQMVKEVQGARIALLACPFEPPKLKNKHSLTIGNVEQYKNLQKYEKDTFLEMIKSLKEVKTTLVLCQWGFDDEANSLLMENNLPAVRWVGGNDLGLIAKHTGGNIISRFEDLKEEDLGVADVKEISLGTETEKYLIITKQEKDKSNSTVSILVRGANDIVIEEAKRSIQDALAAVRNVLINDRIVYGGGSSELSTSLFLEEKSKEIMEGGLGECVLGFSRALEDVPITLARNSGLDPLEHLTKLRKAHVETGNNNLGVDCLGNNQADMKILNIFDTLSTKSKQLQMATQLACSILKISDVIVSNQ</sequence>
<keyword evidence="6 11" id="KW-0547">Nucleotide-binding</keyword>
<dbReference type="InterPro" id="IPR027413">
    <property type="entry name" value="GROEL-like_equatorial_sf"/>
</dbReference>
<evidence type="ECO:0000256" key="10">
    <source>
        <dbReference type="ARBA" id="ARBA00033325"/>
    </source>
</evidence>
<comment type="subcellular location">
    <subcellularLocation>
        <location evidence="2">Cytoplasm</location>
    </subcellularLocation>
</comment>
<dbReference type="SMR" id="R0M6E7"/>
<dbReference type="InterPro" id="IPR002423">
    <property type="entry name" value="Cpn60/GroEL/TCP-1"/>
</dbReference>
<evidence type="ECO:0000256" key="1">
    <source>
        <dbReference type="ARBA" id="ARBA00002912"/>
    </source>
</evidence>
<evidence type="ECO:0000256" key="3">
    <source>
        <dbReference type="ARBA" id="ARBA00008020"/>
    </source>
</evidence>
<evidence type="ECO:0000256" key="7">
    <source>
        <dbReference type="ARBA" id="ARBA00022840"/>
    </source>
</evidence>
<dbReference type="SUPFAM" id="SSF52029">
    <property type="entry name" value="GroEL apical domain-like"/>
    <property type="match status" value="1"/>
</dbReference>
<dbReference type="OrthoDB" id="10248520at2759"/>
<evidence type="ECO:0000256" key="2">
    <source>
        <dbReference type="ARBA" id="ARBA00004496"/>
    </source>
</evidence>
<protein>
    <recommendedName>
        <fullName evidence="9">T-complex protein 1 subunit epsilon</fullName>
    </recommendedName>
    <alternativeName>
        <fullName evidence="10">CCT-epsilon</fullName>
    </alternativeName>
</protein>
<dbReference type="PANTHER" id="PTHR11353">
    <property type="entry name" value="CHAPERONIN"/>
    <property type="match status" value="1"/>
</dbReference>
<dbReference type="GO" id="GO:0051082">
    <property type="term" value="F:unfolded protein binding"/>
    <property type="evidence" value="ECO:0007669"/>
    <property type="project" value="InterPro"/>
</dbReference>
<evidence type="ECO:0000256" key="9">
    <source>
        <dbReference type="ARBA" id="ARBA00024086"/>
    </source>
</evidence>
<dbReference type="OMA" id="SHPQMPH"/>